<accession>A0ABW8TIB2</accession>
<dbReference type="EMBL" id="JBJIAA010000007">
    <property type="protein sequence ID" value="MFL0250664.1"/>
    <property type="molecule type" value="Genomic_DNA"/>
</dbReference>
<dbReference type="RefSeq" id="WP_406787329.1">
    <property type="nucleotide sequence ID" value="NZ_JBJIAA010000007.1"/>
</dbReference>
<reference evidence="1 2" key="1">
    <citation type="submission" date="2024-11" db="EMBL/GenBank/DDBJ databases">
        <authorList>
            <person name="Heng Y.C."/>
            <person name="Lim A.C.H."/>
            <person name="Lee J.K.Y."/>
            <person name="Kittelmann S."/>
        </authorList>
    </citation>
    <scope>NUCLEOTIDE SEQUENCE [LARGE SCALE GENOMIC DNA]</scope>
    <source>
        <strain evidence="1 2">WILCCON 0114</strain>
    </source>
</reference>
<organism evidence="1 2">
    <name type="scientific">Clostridium neuense</name>
    <dbReference type="NCBI Taxonomy" id="1728934"/>
    <lineage>
        <taxon>Bacteria</taxon>
        <taxon>Bacillati</taxon>
        <taxon>Bacillota</taxon>
        <taxon>Clostridia</taxon>
        <taxon>Eubacteriales</taxon>
        <taxon>Clostridiaceae</taxon>
        <taxon>Clostridium</taxon>
    </lineage>
</organism>
<dbReference type="SUPFAM" id="SSF55811">
    <property type="entry name" value="Nudix"/>
    <property type="match status" value="1"/>
</dbReference>
<keyword evidence="2" id="KW-1185">Reference proteome</keyword>
<dbReference type="Proteomes" id="UP001623592">
    <property type="component" value="Unassembled WGS sequence"/>
</dbReference>
<evidence type="ECO:0000313" key="1">
    <source>
        <dbReference type="EMBL" id="MFL0250664.1"/>
    </source>
</evidence>
<protein>
    <submittedName>
        <fullName evidence="1">Uncharacterized protein</fullName>
    </submittedName>
</protein>
<sequence length="74" mass="8522">MTDFIYSYNSSNGMSNQVFNIVKSSALSIVSDFDKNEIKEVKWISVKEIKRVIRDNEIKDGLSLTALLFYLLKL</sequence>
<proteinExistence type="predicted"/>
<name>A0ABW8TIB2_9CLOT</name>
<evidence type="ECO:0000313" key="2">
    <source>
        <dbReference type="Proteomes" id="UP001623592"/>
    </source>
</evidence>
<dbReference type="InterPro" id="IPR015797">
    <property type="entry name" value="NUDIX_hydrolase-like_dom_sf"/>
</dbReference>
<comment type="caution">
    <text evidence="1">The sequence shown here is derived from an EMBL/GenBank/DDBJ whole genome shotgun (WGS) entry which is preliminary data.</text>
</comment>
<gene>
    <name evidence="1" type="ORF">ACJDT4_09550</name>
</gene>
<dbReference type="Gene3D" id="3.90.79.10">
    <property type="entry name" value="Nucleoside Triphosphate Pyrophosphohydrolase"/>
    <property type="match status" value="1"/>
</dbReference>